<gene>
    <name evidence="7" type="ORF">FHS77_001384</name>
</gene>
<evidence type="ECO:0000256" key="3">
    <source>
        <dbReference type="ARBA" id="ARBA00022692"/>
    </source>
</evidence>
<dbReference type="EMBL" id="JACIIU010000004">
    <property type="protein sequence ID" value="MBB6260843.1"/>
    <property type="molecule type" value="Genomic_DNA"/>
</dbReference>
<evidence type="ECO:0000256" key="6">
    <source>
        <dbReference type="SAM" id="Phobius"/>
    </source>
</evidence>
<sequence>MHAYLIELASLMAIFAFAVISPGADLAMVMRQAMVHGRRQAIITSFGIGAALMMHVSYTVLGLGLIISKSIYLFNLVKWCGVAYLVYIGIKALRSSGGFVQISPEGVAPKTPEKQQSFMRAFSLGFAANALNPKAVFFFLSIFSTVVSVHTPTEIKLGYGMLMAICLISWFVCVSLFMTTPHMQAAFARAGKMIDRVSGLVFITLGLKLATEKAHM</sequence>
<dbReference type="PANTHER" id="PTHR30086">
    <property type="entry name" value="ARGININE EXPORTER PROTEIN ARGO"/>
    <property type="match status" value="1"/>
</dbReference>
<feature type="transmembrane region" description="Helical" evidence="6">
    <location>
        <begin position="41"/>
        <end position="66"/>
    </location>
</feature>
<organism evidence="7 8">
    <name type="scientific">Paenochrobactrum gallinarii</name>
    <dbReference type="NCBI Taxonomy" id="643673"/>
    <lineage>
        <taxon>Bacteria</taxon>
        <taxon>Pseudomonadati</taxon>
        <taxon>Pseudomonadota</taxon>
        <taxon>Alphaproteobacteria</taxon>
        <taxon>Hyphomicrobiales</taxon>
        <taxon>Brucellaceae</taxon>
        <taxon>Paenochrobactrum</taxon>
    </lineage>
</organism>
<keyword evidence="5 6" id="KW-0472">Membrane</keyword>
<keyword evidence="3 6" id="KW-0812">Transmembrane</keyword>
<dbReference type="InterPro" id="IPR001123">
    <property type="entry name" value="LeuE-type"/>
</dbReference>
<dbReference type="Proteomes" id="UP000555393">
    <property type="component" value="Unassembled WGS sequence"/>
</dbReference>
<feature type="transmembrane region" description="Helical" evidence="6">
    <location>
        <begin position="159"/>
        <end position="179"/>
    </location>
</feature>
<name>A0A841LRX8_9HYPH</name>
<dbReference type="GO" id="GO:0015171">
    <property type="term" value="F:amino acid transmembrane transporter activity"/>
    <property type="evidence" value="ECO:0007669"/>
    <property type="project" value="TreeGrafter"/>
</dbReference>
<evidence type="ECO:0000256" key="2">
    <source>
        <dbReference type="ARBA" id="ARBA00022475"/>
    </source>
</evidence>
<dbReference type="PIRSF" id="PIRSF006324">
    <property type="entry name" value="LeuE"/>
    <property type="match status" value="1"/>
</dbReference>
<dbReference type="AlphaFoldDB" id="A0A841LRX8"/>
<dbReference type="Pfam" id="PF01810">
    <property type="entry name" value="LysE"/>
    <property type="match status" value="1"/>
</dbReference>
<keyword evidence="2" id="KW-1003">Cell membrane</keyword>
<dbReference type="RefSeq" id="WP_184221622.1">
    <property type="nucleotide sequence ID" value="NZ_JACIIU010000004.1"/>
</dbReference>
<proteinExistence type="predicted"/>
<feature type="transmembrane region" description="Helical" evidence="6">
    <location>
        <begin position="124"/>
        <end position="147"/>
    </location>
</feature>
<keyword evidence="4 6" id="KW-1133">Transmembrane helix</keyword>
<protein>
    <submittedName>
        <fullName evidence="7">Threonine/homoserine/homoserine lactone efflux protein</fullName>
    </submittedName>
</protein>
<evidence type="ECO:0000313" key="8">
    <source>
        <dbReference type="Proteomes" id="UP000555393"/>
    </source>
</evidence>
<comment type="subcellular location">
    <subcellularLocation>
        <location evidence="1">Cell membrane</location>
        <topology evidence="1">Multi-pass membrane protein</topology>
    </subcellularLocation>
</comment>
<reference evidence="7 8" key="1">
    <citation type="submission" date="2020-08" db="EMBL/GenBank/DDBJ databases">
        <title>Genomic Encyclopedia of Type Strains, Phase IV (KMG-IV): sequencing the most valuable type-strain genomes for metagenomic binning, comparative biology and taxonomic classification.</title>
        <authorList>
            <person name="Goeker M."/>
        </authorList>
    </citation>
    <scope>NUCLEOTIDE SEQUENCE [LARGE SCALE GENOMIC DNA]</scope>
    <source>
        <strain evidence="7 8">DSM 22336</strain>
    </source>
</reference>
<feature type="transmembrane region" description="Helical" evidence="6">
    <location>
        <begin position="6"/>
        <end position="29"/>
    </location>
</feature>
<evidence type="ECO:0000313" key="7">
    <source>
        <dbReference type="EMBL" id="MBB6260843.1"/>
    </source>
</evidence>
<feature type="transmembrane region" description="Helical" evidence="6">
    <location>
        <begin position="72"/>
        <end position="90"/>
    </location>
</feature>
<accession>A0A841LRX8</accession>
<dbReference type="PANTHER" id="PTHR30086:SF21">
    <property type="entry name" value="TRANSPORT PROTEIN"/>
    <property type="match status" value="1"/>
</dbReference>
<dbReference type="GO" id="GO:0005886">
    <property type="term" value="C:plasma membrane"/>
    <property type="evidence" value="ECO:0007669"/>
    <property type="project" value="UniProtKB-SubCell"/>
</dbReference>
<evidence type="ECO:0000256" key="1">
    <source>
        <dbReference type="ARBA" id="ARBA00004651"/>
    </source>
</evidence>
<evidence type="ECO:0000256" key="4">
    <source>
        <dbReference type="ARBA" id="ARBA00022989"/>
    </source>
</evidence>
<keyword evidence="8" id="KW-1185">Reference proteome</keyword>
<comment type="caution">
    <text evidence="7">The sequence shown here is derived from an EMBL/GenBank/DDBJ whole genome shotgun (WGS) entry which is preliminary data.</text>
</comment>
<evidence type="ECO:0000256" key="5">
    <source>
        <dbReference type="ARBA" id="ARBA00023136"/>
    </source>
</evidence>